<dbReference type="GeneID" id="85494518"/>
<dbReference type="Pfam" id="PF00583">
    <property type="entry name" value="Acetyltransf_1"/>
    <property type="match status" value="1"/>
</dbReference>
<dbReference type="PANTHER" id="PTHR43877">
    <property type="entry name" value="AMINOALKYLPHOSPHONATE N-ACETYLTRANSFERASE-RELATED-RELATED"/>
    <property type="match status" value="1"/>
</dbReference>
<gene>
    <name evidence="4" type="ORF">CcaverHIS019_0307180</name>
</gene>
<evidence type="ECO:0000256" key="2">
    <source>
        <dbReference type="ARBA" id="ARBA00023315"/>
    </source>
</evidence>
<dbReference type="InterPro" id="IPR050832">
    <property type="entry name" value="Bact_Acetyltransf"/>
</dbReference>
<feature type="domain" description="N-acetyltransferase" evidence="3">
    <location>
        <begin position="15"/>
        <end position="169"/>
    </location>
</feature>
<proteinExistence type="predicted"/>
<dbReference type="Gene3D" id="3.40.630.30">
    <property type="match status" value="1"/>
</dbReference>
<evidence type="ECO:0000256" key="1">
    <source>
        <dbReference type="ARBA" id="ARBA00022679"/>
    </source>
</evidence>
<dbReference type="InterPro" id="IPR000182">
    <property type="entry name" value="GNAT_dom"/>
</dbReference>
<evidence type="ECO:0000259" key="3">
    <source>
        <dbReference type="PROSITE" id="PS51186"/>
    </source>
</evidence>
<name>A0AA48IJ18_9TREE</name>
<protein>
    <recommendedName>
        <fullName evidence="3">N-acetyltransferase domain-containing protein</fullName>
    </recommendedName>
</protein>
<dbReference type="RefSeq" id="XP_060455913.1">
    <property type="nucleotide sequence ID" value="XM_060599195.1"/>
</dbReference>
<dbReference type="AlphaFoldDB" id="A0AA48IJ18"/>
<sequence length="169" mass="18153">MPFPETIPSLTLQGYKVRRAVRDDVSAIAGLLLEDPISAAREPASGQLERYYAAFADVDSDPHQFLAVMIACSSPSPSSEHVVGCAQLTLIPGLTRGGALRLQVEGLHVATCLQGRGLGSALLAWIDDMGRASGAQFAQLTSDKKRPEAHRLYSRLGWVASHEGFKKPL</sequence>
<evidence type="ECO:0000313" key="4">
    <source>
        <dbReference type="EMBL" id="BEI90648.1"/>
    </source>
</evidence>
<dbReference type="SUPFAM" id="SSF55729">
    <property type="entry name" value="Acyl-CoA N-acyltransferases (Nat)"/>
    <property type="match status" value="1"/>
</dbReference>
<keyword evidence="2" id="KW-0012">Acyltransferase</keyword>
<dbReference type="KEGG" id="ccac:CcaHIS019_0307180"/>
<organism evidence="4 5">
    <name type="scientific">Cutaneotrichosporon cavernicola</name>
    <dbReference type="NCBI Taxonomy" id="279322"/>
    <lineage>
        <taxon>Eukaryota</taxon>
        <taxon>Fungi</taxon>
        <taxon>Dikarya</taxon>
        <taxon>Basidiomycota</taxon>
        <taxon>Agaricomycotina</taxon>
        <taxon>Tremellomycetes</taxon>
        <taxon>Trichosporonales</taxon>
        <taxon>Trichosporonaceae</taxon>
        <taxon>Cutaneotrichosporon</taxon>
    </lineage>
</organism>
<evidence type="ECO:0000313" key="5">
    <source>
        <dbReference type="Proteomes" id="UP001233271"/>
    </source>
</evidence>
<dbReference type="PROSITE" id="PS51186">
    <property type="entry name" value="GNAT"/>
    <property type="match status" value="1"/>
</dbReference>
<dbReference type="EMBL" id="AP028214">
    <property type="protein sequence ID" value="BEI90648.1"/>
    <property type="molecule type" value="Genomic_DNA"/>
</dbReference>
<reference evidence="4" key="1">
    <citation type="journal article" date="2023" name="BMC Genomics">
        <title>Chromosome-level genome assemblies of Cutaneotrichosporon spp. (Trichosporonales, Basidiomycota) reveal imbalanced evolution between nucleotide sequences and chromosome synteny.</title>
        <authorList>
            <person name="Kobayashi Y."/>
            <person name="Kayamori A."/>
            <person name="Aoki K."/>
            <person name="Shiwa Y."/>
            <person name="Matsutani M."/>
            <person name="Fujita N."/>
            <person name="Sugita T."/>
            <person name="Iwasaki W."/>
            <person name="Tanaka N."/>
            <person name="Takashima M."/>
        </authorList>
    </citation>
    <scope>NUCLEOTIDE SEQUENCE</scope>
    <source>
        <strain evidence="4">HIS019</strain>
    </source>
</reference>
<dbReference type="Proteomes" id="UP001233271">
    <property type="component" value="Chromosome 3"/>
</dbReference>
<dbReference type="InterPro" id="IPR016181">
    <property type="entry name" value="Acyl_CoA_acyltransferase"/>
</dbReference>
<dbReference type="GO" id="GO:0016747">
    <property type="term" value="F:acyltransferase activity, transferring groups other than amino-acyl groups"/>
    <property type="evidence" value="ECO:0007669"/>
    <property type="project" value="InterPro"/>
</dbReference>
<accession>A0AA48IJ18</accession>
<keyword evidence="5" id="KW-1185">Reference proteome</keyword>
<keyword evidence="1" id="KW-0808">Transferase</keyword>